<dbReference type="Proteomes" id="UP000789405">
    <property type="component" value="Unassembled WGS sequence"/>
</dbReference>
<feature type="non-terminal residue" evidence="1">
    <location>
        <position position="74"/>
    </location>
</feature>
<accession>A0A9N9EEA5</accession>
<gene>
    <name evidence="1" type="ORF">DERYTH_LOCUS11217</name>
</gene>
<dbReference type="EMBL" id="CAJVPY010006847">
    <property type="protein sequence ID" value="CAG8670588.1"/>
    <property type="molecule type" value="Genomic_DNA"/>
</dbReference>
<keyword evidence="2" id="KW-1185">Reference proteome</keyword>
<evidence type="ECO:0000313" key="2">
    <source>
        <dbReference type="Proteomes" id="UP000789405"/>
    </source>
</evidence>
<evidence type="ECO:0000313" key="1">
    <source>
        <dbReference type="EMBL" id="CAG8670588.1"/>
    </source>
</evidence>
<protein>
    <submittedName>
        <fullName evidence="1">1938_t:CDS:1</fullName>
    </submittedName>
</protein>
<dbReference type="AlphaFoldDB" id="A0A9N9EEA5"/>
<organism evidence="1 2">
    <name type="scientific">Dentiscutata erythropus</name>
    <dbReference type="NCBI Taxonomy" id="1348616"/>
    <lineage>
        <taxon>Eukaryota</taxon>
        <taxon>Fungi</taxon>
        <taxon>Fungi incertae sedis</taxon>
        <taxon>Mucoromycota</taxon>
        <taxon>Glomeromycotina</taxon>
        <taxon>Glomeromycetes</taxon>
        <taxon>Diversisporales</taxon>
        <taxon>Gigasporaceae</taxon>
        <taxon>Dentiscutata</taxon>
    </lineage>
</organism>
<sequence>MIAQTSTNINNANEVERSEHVSAILRGSKNTQNIKDDSTLPLSKMRLFSVLLRLNQWQLNMVFAKIWLRYSVLV</sequence>
<reference evidence="1" key="1">
    <citation type="submission" date="2021-06" db="EMBL/GenBank/DDBJ databases">
        <authorList>
            <person name="Kallberg Y."/>
            <person name="Tangrot J."/>
            <person name="Rosling A."/>
        </authorList>
    </citation>
    <scope>NUCLEOTIDE SEQUENCE</scope>
    <source>
        <strain evidence="1">MA453B</strain>
    </source>
</reference>
<proteinExistence type="predicted"/>
<name>A0A9N9EEA5_9GLOM</name>
<comment type="caution">
    <text evidence="1">The sequence shown here is derived from an EMBL/GenBank/DDBJ whole genome shotgun (WGS) entry which is preliminary data.</text>
</comment>